<dbReference type="InterPro" id="IPR050307">
    <property type="entry name" value="Sterol_Desaturase_Related"/>
</dbReference>
<evidence type="ECO:0000256" key="1">
    <source>
        <dbReference type="ARBA" id="ARBA00004370"/>
    </source>
</evidence>
<dbReference type="GO" id="GO:0016491">
    <property type="term" value="F:oxidoreductase activity"/>
    <property type="evidence" value="ECO:0007669"/>
    <property type="project" value="InterPro"/>
</dbReference>
<dbReference type="GO" id="GO:0008610">
    <property type="term" value="P:lipid biosynthetic process"/>
    <property type="evidence" value="ECO:0007669"/>
    <property type="project" value="InterPro"/>
</dbReference>
<dbReference type="Proteomes" id="UP000259273">
    <property type="component" value="Unassembled WGS sequence"/>
</dbReference>
<dbReference type="Pfam" id="PF04116">
    <property type="entry name" value="FA_hydroxylase"/>
    <property type="match status" value="1"/>
</dbReference>
<comment type="caution">
    <text evidence="7">The sequence shown here is derived from an EMBL/GenBank/DDBJ whole genome shotgun (WGS) entry which is preliminary data.</text>
</comment>
<protein>
    <recommendedName>
        <fullName evidence="6">Fatty acid hydroxylase domain-containing protein</fullName>
    </recommendedName>
</protein>
<dbReference type="GO" id="GO:0016020">
    <property type="term" value="C:membrane"/>
    <property type="evidence" value="ECO:0007669"/>
    <property type="project" value="UniProtKB-SubCell"/>
</dbReference>
<dbReference type="EMBL" id="DMND01000068">
    <property type="protein sequence ID" value="HAN26992.1"/>
    <property type="molecule type" value="Genomic_DNA"/>
</dbReference>
<evidence type="ECO:0000313" key="7">
    <source>
        <dbReference type="EMBL" id="HAN26992.1"/>
    </source>
</evidence>
<reference evidence="7 8" key="1">
    <citation type="journal article" date="2018" name="Nat. Biotechnol.">
        <title>A standardized bacterial taxonomy based on genome phylogeny substantially revises the tree of life.</title>
        <authorList>
            <person name="Parks D.H."/>
            <person name="Chuvochina M."/>
            <person name="Waite D.W."/>
            <person name="Rinke C."/>
            <person name="Skarshewski A."/>
            <person name="Chaumeil P.A."/>
            <person name="Hugenholtz P."/>
        </authorList>
    </citation>
    <scope>NUCLEOTIDE SEQUENCE [LARGE SCALE GENOMIC DNA]</scope>
    <source>
        <strain evidence="7">UBA9158</strain>
    </source>
</reference>
<evidence type="ECO:0000313" key="8">
    <source>
        <dbReference type="Proteomes" id="UP000259273"/>
    </source>
</evidence>
<keyword evidence="4 5" id="KW-0472">Membrane</keyword>
<keyword evidence="2 5" id="KW-0812">Transmembrane</keyword>
<feature type="transmembrane region" description="Helical" evidence="5">
    <location>
        <begin position="92"/>
        <end position="110"/>
    </location>
</feature>
<name>A0A3C1KJX8_9GAMM</name>
<proteinExistence type="predicted"/>
<dbReference type="GO" id="GO:0005506">
    <property type="term" value="F:iron ion binding"/>
    <property type="evidence" value="ECO:0007669"/>
    <property type="project" value="InterPro"/>
</dbReference>
<organism evidence="7 8">
    <name type="scientific">Haliea salexigens</name>
    <dbReference type="NCBI Taxonomy" id="287487"/>
    <lineage>
        <taxon>Bacteria</taxon>
        <taxon>Pseudomonadati</taxon>
        <taxon>Pseudomonadota</taxon>
        <taxon>Gammaproteobacteria</taxon>
        <taxon>Cellvibrionales</taxon>
        <taxon>Halieaceae</taxon>
        <taxon>Haliea</taxon>
    </lineage>
</organism>
<evidence type="ECO:0000256" key="4">
    <source>
        <dbReference type="ARBA" id="ARBA00023136"/>
    </source>
</evidence>
<evidence type="ECO:0000256" key="2">
    <source>
        <dbReference type="ARBA" id="ARBA00022692"/>
    </source>
</evidence>
<dbReference type="AlphaFoldDB" id="A0A3C1KJX8"/>
<evidence type="ECO:0000256" key="3">
    <source>
        <dbReference type="ARBA" id="ARBA00022989"/>
    </source>
</evidence>
<sequence>MLPFCVTLHLDSFWWILLDSIIILMVYDFFYYLCHRFWFHGNGWMRKIHAVHHQARHPTFIDAYYVHPVETFVGVALFLGSLALLAAVLGPFHVITVIITSVIFTQLNIINHTYVDLPYRPFRTLSWITAKHRVHHENMHKGNYATITLLYDKLFGTLD</sequence>
<evidence type="ECO:0000259" key="6">
    <source>
        <dbReference type="Pfam" id="PF04116"/>
    </source>
</evidence>
<feature type="transmembrane region" description="Helical" evidence="5">
    <location>
        <begin position="12"/>
        <end position="34"/>
    </location>
</feature>
<dbReference type="PANTHER" id="PTHR11863">
    <property type="entry name" value="STEROL DESATURASE"/>
    <property type="match status" value="1"/>
</dbReference>
<feature type="domain" description="Fatty acid hydroxylase" evidence="6">
    <location>
        <begin position="21"/>
        <end position="157"/>
    </location>
</feature>
<evidence type="ECO:0000256" key="5">
    <source>
        <dbReference type="SAM" id="Phobius"/>
    </source>
</evidence>
<accession>A0A3C1KJX8</accession>
<keyword evidence="3 5" id="KW-1133">Transmembrane helix</keyword>
<comment type="subcellular location">
    <subcellularLocation>
        <location evidence="1">Membrane</location>
    </subcellularLocation>
</comment>
<gene>
    <name evidence="7" type="ORF">DCP75_04595</name>
</gene>
<dbReference type="InterPro" id="IPR006694">
    <property type="entry name" value="Fatty_acid_hydroxylase"/>
</dbReference>